<dbReference type="GO" id="GO:0004527">
    <property type="term" value="F:exonuclease activity"/>
    <property type="evidence" value="ECO:0007669"/>
    <property type="project" value="UniProtKB-UniRule"/>
</dbReference>
<proteinExistence type="inferred from homology"/>
<sequence>MSKYAQGKFQLQNPQKYVGNKTPTYRSSWEYVFMQFCDNNPNILQWASEAVHINYKNPLTGKNTIYVPDFLLTYQDAHGKPHAEVVEVKPKKETTLEGAKNVRDQAAAILNMAKWEAARIWCKAHGMTFRIVTEDMIFHQGRK</sequence>
<dbReference type="Gene3D" id="3.40.1350.10">
    <property type="match status" value="1"/>
</dbReference>
<evidence type="ECO:0000259" key="2">
    <source>
        <dbReference type="Pfam" id="PF08722"/>
    </source>
</evidence>
<dbReference type="HAMAP" id="MF_04160">
    <property type="entry name" value="NUCL_HEAD_T4"/>
    <property type="match status" value="1"/>
</dbReference>
<reference evidence="3" key="1">
    <citation type="submission" date="2020-05" db="EMBL/GenBank/DDBJ databases">
        <authorList>
            <person name="Chiriac C."/>
            <person name="Salcher M."/>
            <person name="Ghai R."/>
            <person name="Kavagutti S V."/>
        </authorList>
    </citation>
    <scope>NUCLEOTIDE SEQUENCE</scope>
</reference>
<dbReference type="InterPro" id="IPR011856">
    <property type="entry name" value="tRNA_endonuc-like_dom_sf"/>
</dbReference>
<dbReference type="Pfam" id="PF08722">
    <property type="entry name" value="Tn7_TnsA-like_N"/>
    <property type="match status" value="1"/>
</dbReference>
<feature type="active site" evidence="1">
    <location>
        <position position="30"/>
    </location>
</feature>
<feature type="active site" evidence="1">
    <location>
        <position position="69"/>
    </location>
</feature>
<comment type="similarity">
    <text evidence="1">Belongs to the Caudovirales head completion nuclease family.</text>
</comment>
<dbReference type="InterPro" id="IPR014833">
    <property type="entry name" value="TnsA_N"/>
</dbReference>
<keyword evidence="1" id="KW-0255">Endonuclease</keyword>
<keyword evidence="1" id="KW-0378">Hydrolase</keyword>
<dbReference type="GO" id="GO:0003676">
    <property type="term" value="F:nucleic acid binding"/>
    <property type="evidence" value="ECO:0007669"/>
    <property type="project" value="InterPro"/>
</dbReference>
<dbReference type="GO" id="GO:0004519">
    <property type="term" value="F:endonuclease activity"/>
    <property type="evidence" value="ECO:0007669"/>
    <property type="project" value="UniProtKB-UniRule"/>
</dbReference>
<feature type="active site" evidence="1">
    <location>
        <position position="89"/>
    </location>
</feature>
<accession>A0A6J7WGX2</accession>
<comment type="function">
    <text evidence="1">During phage morphogenesis, plays an essential role in the head-tail joining step. The associated nuclease activity is essential for morphogenesis, possibly by cleaving packaged DNA to enable the joining of heads to tails. Displays both exo- and endonuclease activity.</text>
</comment>
<feature type="domain" description="TnsA endonuclease N-terminal" evidence="2">
    <location>
        <begin position="40"/>
        <end position="134"/>
    </location>
</feature>
<evidence type="ECO:0000313" key="3">
    <source>
        <dbReference type="EMBL" id="CAB5214423.1"/>
    </source>
</evidence>
<keyword evidence="1" id="KW-0540">Nuclease</keyword>
<organism evidence="3">
    <name type="scientific">uncultured Caudovirales phage</name>
    <dbReference type="NCBI Taxonomy" id="2100421"/>
    <lineage>
        <taxon>Viruses</taxon>
        <taxon>Duplodnaviria</taxon>
        <taxon>Heunggongvirae</taxon>
        <taxon>Uroviricota</taxon>
        <taxon>Caudoviricetes</taxon>
        <taxon>Peduoviridae</taxon>
        <taxon>Maltschvirus</taxon>
        <taxon>Maltschvirus maltsch</taxon>
    </lineage>
</organism>
<protein>
    <recommendedName>
        <fullName evidence="1">Head completion nuclease</fullName>
        <ecNumber evidence="1">3.1.-.-</ecNumber>
    </recommendedName>
</protein>
<gene>
    <name evidence="3" type="ORF">UFOVP190_110</name>
</gene>
<evidence type="ECO:0000256" key="1">
    <source>
        <dbReference type="HAMAP-Rule" id="MF_04160"/>
    </source>
</evidence>
<name>A0A6J7WGX2_9CAUD</name>
<dbReference type="InterPro" id="IPR046390">
    <property type="entry name" value="NUCL_HEAD_T4"/>
</dbReference>
<dbReference type="EC" id="3.1.-.-" evidence="1"/>
<keyword evidence="1" id="KW-0269">Exonuclease</keyword>
<dbReference type="EMBL" id="LR798243">
    <property type="protein sequence ID" value="CAB5214423.1"/>
    <property type="molecule type" value="Genomic_DNA"/>
</dbReference>